<dbReference type="AlphaFoldDB" id="A0AAW2HVI4"/>
<dbReference type="PANTHER" id="PTHR13028:SF0">
    <property type="entry name" value="RRNA-PROCESSING PROTEIN EBP2-RELATED"/>
    <property type="match status" value="1"/>
</dbReference>
<evidence type="ECO:0008006" key="9">
    <source>
        <dbReference type="Google" id="ProtNLM"/>
    </source>
</evidence>
<dbReference type="GO" id="GO:0005730">
    <property type="term" value="C:nucleolus"/>
    <property type="evidence" value="ECO:0007669"/>
    <property type="project" value="UniProtKB-SubCell"/>
</dbReference>
<protein>
    <recommendedName>
        <fullName evidence="9">rRNA-processing protein EBP2 homolog</fullName>
    </recommendedName>
</protein>
<dbReference type="EMBL" id="JARGDH010000003">
    <property type="protein sequence ID" value="KAL0273945.1"/>
    <property type="molecule type" value="Genomic_DNA"/>
</dbReference>
<feature type="compositionally biased region" description="Basic residues" evidence="7">
    <location>
        <begin position="279"/>
        <end position="292"/>
    </location>
</feature>
<dbReference type="Pfam" id="PF05890">
    <property type="entry name" value="Ebp2"/>
    <property type="match status" value="1"/>
</dbReference>
<reference evidence="8" key="1">
    <citation type="journal article" date="2024" name="Gigascience">
        <title>Chromosome-level genome of the poultry shaft louse Menopon gallinae provides insight into the host-switching and adaptive evolution of parasitic lice.</title>
        <authorList>
            <person name="Xu Y."/>
            <person name="Ma L."/>
            <person name="Liu S."/>
            <person name="Liang Y."/>
            <person name="Liu Q."/>
            <person name="He Z."/>
            <person name="Tian L."/>
            <person name="Duan Y."/>
            <person name="Cai W."/>
            <person name="Li H."/>
            <person name="Song F."/>
        </authorList>
    </citation>
    <scope>NUCLEOTIDE SEQUENCE</scope>
    <source>
        <strain evidence="8">Cailab_2023a</strain>
    </source>
</reference>
<gene>
    <name evidence="8" type="ORF">PYX00_006502</name>
</gene>
<accession>A0AAW2HVI4</accession>
<name>A0AAW2HVI4_9NEOP</name>
<dbReference type="InterPro" id="IPR008610">
    <property type="entry name" value="Ebp2"/>
</dbReference>
<dbReference type="GO" id="GO:0042273">
    <property type="term" value="P:ribosomal large subunit biogenesis"/>
    <property type="evidence" value="ECO:0007669"/>
    <property type="project" value="TreeGrafter"/>
</dbReference>
<comment type="function">
    <text evidence="1">Required for the processing of the 27S pre-rRNA.</text>
</comment>
<keyword evidence="5" id="KW-0175">Coiled coil</keyword>
<evidence type="ECO:0000256" key="7">
    <source>
        <dbReference type="SAM" id="MobiDB-lite"/>
    </source>
</evidence>
<evidence type="ECO:0000256" key="4">
    <source>
        <dbReference type="ARBA" id="ARBA00022517"/>
    </source>
</evidence>
<evidence type="ECO:0000256" key="5">
    <source>
        <dbReference type="ARBA" id="ARBA00023054"/>
    </source>
</evidence>
<keyword evidence="4" id="KW-0690">Ribosome biogenesis</keyword>
<sequence length="292" mass="33232">MASLEDEDNVPLSEMSDEELQEAFAAGVLKPGLNVRVEEKVYKNNVAGLKQKLKDISSKLKWIERMDLEVQPAPVAPELHFEVNEKEKENVVNLKSRMRLPIKQQVALDDFKREVLFHRQAQSAVLQGIPRLKALGVPTQRPDDYFAEMMKSDKHMQKVRQSLAAKQAGAVMAEKVSQLRKLKKLGKQIQIENKLKQQSEKKKMLEEVKKYRKGVRKDLDFLDTKKSKSKGSAISKKQKVKFDKYGFGGKKKGSKRNTKESAAAFGSSVKKGKGNNNKRLGKSRRLKKKSRK</sequence>
<dbReference type="GO" id="GO:0006364">
    <property type="term" value="P:rRNA processing"/>
    <property type="evidence" value="ECO:0007669"/>
    <property type="project" value="TreeGrafter"/>
</dbReference>
<proteinExistence type="inferred from homology"/>
<evidence type="ECO:0000256" key="2">
    <source>
        <dbReference type="ARBA" id="ARBA00004604"/>
    </source>
</evidence>
<evidence type="ECO:0000256" key="1">
    <source>
        <dbReference type="ARBA" id="ARBA00003387"/>
    </source>
</evidence>
<comment type="similarity">
    <text evidence="3">Belongs to the EBP2 family.</text>
</comment>
<evidence type="ECO:0000313" key="8">
    <source>
        <dbReference type="EMBL" id="KAL0273945.1"/>
    </source>
</evidence>
<feature type="region of interest" description="Disordered" evidence="7">
    <location>
        <begin position="244"/>
        <end position="292"/>
    </location>
</feature>
<feature type="compositionally biased region" description="Low complexity" evidence="7">
    <location>
        <begin position="266"/>
        <end position="278"/>
    </location>
</feature>
<comment type="subcellular location">
    <subcellularLocation>
        <location evidence="2">Nucleus</location>
        <location evidence="2">Nucleolus</location>
    </subcellularLocation>
</comment>
<evidence type="ECO:0000256" key="3">
    <source>
        <dbReference type="ARBA" id="ARBA00007336"/>
    </source>
</evidence>
<dbReference type="GO" id="GO:0030687">
    <property type="term" value="C:preribosome, large subunit precursor"/>
    <property type="evidence" value="ECO:0007669"/>
    <property type="project" value="TreeGrafter"/>
</dbReference>
<dbReference type="GO" id="GO:0034399">
    <property type="term" value="C:nuclear periphery"/>
    <property type="evidence" value="ECO:0007669"/>
    <property type="project" value="TreeGrafter"/>
</dbReference>
<keyword evidence="6" id="KW-0539">Nucleus</keyword>
<comment type="caution">
    <text evidence="8">The sequence shown here is derived from an EMBL/GenBank/DDBJ whole genome shotgun (WGS) entry which is preliminary data.</text>
</comment>
<evidence type="ECO:0000256" key="6">
    <source>
        <dbReference type="ARBA" id="ARBA00023242"/>
    </source>
</evidence>
<organism evidence="8">
    <name type="scientific">Menopon gallinae</name>
    <name type="common">poultry shaft louse</name>
    <dbReference type="NCBI Taxonomy" id="328185"/>
    <lineage>
        <taxon>Eukaryota</taxon>
        <taxon>Metazoa</taxon>
        <taxon>Ecdysozoa</taxon>
        <taxon>Arthropoda</taxon>
        <taxon>Hexapoda</taxon>
        <taxon>Insecta</taxon>
        <taxon>Pterygota</taxon>
        <taxon>Neoptera</taxon>
        <taxon>Paraneoptera</taxon>
        <taxon>Psocodea</taxon>
        <taxon>Troctomorpha</taxon>
        <taxon>Phthiraptera</taxon>
        <taxon>Amblycera</taxon>
        <taxon>Menoponidae</taxon>
        <taxon>Menopon</taxon>
    </lineage>
</organism>
<dbReference type="PANTHER" id="PTHR13028">
    <property type="entry name" value="RRNA PROCESSING PROTEIN EBNA1-BINDING PROTEIN-RELATED"/>
    <property type="match status" value="1"/>
</dbReference>